<proteinExistence type="inferred from homology"/>
<protein>
    <recommendedName>
        <fullName evidence="6">SGTA homodimerisation domain-containing protein</fullName>
    </recommendedName>
</protein>
<dbReference type="Pfam" id="PF16546">
    <property type="entry name" value="SGTA_dimer"/>
    <property type="match status" value="1"/>
</dbReference>
<keyword evidence="2" id="KW-0677">Repeat</keyword>
<accession>A0A5E8C3K6</accession>
<feature type="repeat" description="TPR" evidence="4">
    <location>
        <begin position="100"/>
        <end position="133"/>
    </location>
</feature>
<feature type="region of interest" description="Disordered" evidence="5">
    <location>
        <begin position="75"/>
        <end position="102"/>
    </location>
</feature>
<reference evidence="7 8" key="1">
    <citation type="submission" date="2019-09" db="EMBL/GenBank/DDBJ databases">
        <authorList>
            <person name="Brejova B."/>
        </authorList>
    </citation>
    <scope>NUCLEOTIDE SEQUENCE [LARGE SCALE GENOMIC DNA]</scope>
</reference>
<dbReference type="InterPro" id="IPR032374">
    <property type="entry name" value="SGTA_dimer"/>
</dbReference>
<dbReference type="SUPFAM" id="SSF48452">
    <property type="entry name" value="TPR-like"/>
    <property type="match status" value="1"/>
</dbReference>
<dbReference type="PANTHER" id="PTHR45831">
    <property type="entry name" value="LD24721P"/>
    <property type="match status" value="1"/>
</dbReference>
<gene>
    <name evidence="7" type="ORF">SAPINGB_P005953</name>
</gene>
<dbReference type="Gene3D" id="1.20.5.420">
    <property type="entry name" value="Immunoglobulin FC, subunit C"/>
    <property type="match status" value="1"/>
</dbReference>
<feature type="region of interest" description="Disordered" evidence="5">
    <location>
        <begin position="226"/>
        <end position="248"/>
    </location>
</feature>
<dbReference type="FunFam" id="1.20.5.420:FF:000005">
    <property type="entry name" value="Hsc70 cochaperone (SGT), putative"/>
    <property type="match status" value="1"/>
</dbReference>
<dbReference type="GO" id="GO:0006620">
    <property type="term" value="P:post-translational protein targeting to endoplasmic reticulum membrane"/>
    <property type="evidence" value="ECO:0007669"/>
    <property type="project" value="TreeGrafter"/>
</dbReference>
<keyword evidence="8" id="KW-1185">Reference proteome</keyword>
<evidence type="ECO:0000313" key="7">
    <source>
        <dbReference type="EMBL" id="VVT57932.1"/>
    </source>
</evidence>
<dbReference type="EMBL" id="CABVLU010000005">
    <property type="protein sequence ID" value="VVT57932.1"/>
    <property type="molecule type" value="Genomic_DNA"/>
</dbReference>
<dbReference type="GO" id="GO:0072380">
    <property type="term" value="C:TRC complex"/>
    <property type="evidence" value="ECO:0007669"/>
    <property type="project" value="TreeGrafter"/>
</dbReference>
<dbReference type="Pfam" id="PF13181">
    <property type="entry name" value="TPR_8"/>
    <property type="match status" value="2"/>
</dbReference>
<dbReference type="InterPro" id="IPR011990">
    <property type="entry name" value="TPR-like_helical_dom_sf"/>
</dbReference>
<dbReference type="PANTHER" id="PTHR45831:SF2">
    <property type="entry name" value="LD24721P"/>
    <property type="match status" value="1"/>
</dbReference>
<evidence type="ECO:0000256" key="3">
    <source>
        <dbReference type="ARBA" id="ARBA00022803"/>
    </source>
</evidence>
<evidence type="ECO:0000256" key="5">
    <source>
        <dbReference type="SAM" id="MobiDB-lite"/>
    </source>
</evidence>
<dbReference type="Proteomes" id="UP000398389">
    <property type="component" value="Unassembled WGS sequence"/>
</dbReference>
<dbReference type="Gene3D" id="1.25.40.10">
    <property type="entry name" value="Tetratricopeptide repeat domain"/>
    <property type="match status" value="1"/>
</dbReference>
<dbReference type="RefSeq" id="XP_031856558.1">
    <property type="nucleotide sequence ID" value="XM_032000667.1"/>
</dbReference>
<dbReference type="FunFam" id="1.25.40.10:FF:000207">
    <property type="entry name" value="Small glutamine-rich tetratricopeptide repeat-containing protein"/>
    <property type="match status" value="1"/>
</dbReference>
<dbReference type="GO" id="GO:0060090">
    <property type="term" value="F:molecular adaptor activity"/>
    <property type="evidence" value="ECO:0007669"/>
    <property type="project" value="TreeGrafter"/>
</dbReference>
<evidence type="ECO:0000256" key="1">
    <source>
        <dbReference type="ARBA" id="ARBA00008175"/>
    </source>
</evidence>
<organism evidence="7 8">
    <name type="scientific">Magnusiomyces paraingens</name>
    <dbReference type="NCBI Taxonomy" id="2606893"/>
    <lineage>
        <taxon>Eukaryota</taxon>
        <taxon>Fungi</taxon>
        <taxon>Dikarya</taxon>
        <taxon>Ascomycota</taxon>
        <taxon>Saccharomycotina</taxon>
        <taxon>Dipodascomycetes</taxon>
        <taxon>Dipodascales</taxon>
        <taxon>Dipodascaceae</taxon>
        <taxon>Magnusiomyces</taxon>
    </lineage>
</organism>
<dbReference type="GeneID" id="43584767"/>
<evidence type="ECO:0000313" key="8">
    <source>
        <dbReference type="Proteomes" id="UP000398389"/>
    </source>
</evidence>
<dbReference type="AlphaFoldDB" id="A0A5E8C3K6"/>
<feature type="repeat" description="TPR" evidence="4">
    <location>
        <begin position="168"/>
        <end position="201"/>
    </location>
</feature>
<dbReference type="OrthoDB" id="2335338at2759"/>
<evidence type="ECO:0000256" key="4">
    <source>
        <dbReference type="PROSITE-ProRule" id="PRU00339"/>
    </source>
</evidence>
<dbReference type="InterPro" id="IPR047150">
    <property type="entry name" value="SGT"/>
</dbReference>
<name>A0A5E8C3K6_9ASCO</name>
<sequence>MPSDQTSKDLALGIVDFLKSAIADGTITSDDAESVEVAIECLSDVFQVDESRKEQVYGKQNLLSIFNAFQRLKERKKSSEPAETTEAAPSGPSEADKAKAEELKAQGNKAMGLKDYGSAIDFYTQAINLDPTNAIYLSNRAAAHSFSGAHEEAADDARAAIKIDSNYTKAYSRLGLALYSLGDAEGAVNAYSNGLKLEGATPSEAMKRGFETAKKKVAEDLDSVVPVTTDEEEISSRSAPSDSGAGAGAGAGGFDLNSLMNNPAIAQMAQKFMSNPGALSDMLNNPALKGMMDNVKNSGSMPDMNDLMNNPMLQNMAKNFMGNKK</sequence>
<dbReference type="SMART" id="SM00028">
    <property type="entry name" value="TPR"/>
    <property type="match status" value="3"/>
</dbReference>
<keyword evidence="3 4" id="KW-0802">TPR repeat</keyword>
<evidence type="ECO:0000256" key="2">
    <source>
        <dbReference type="ARBA" id="ARBA00022737"/>
    </source>
</evidence>
<dbReference type="GO" id="GO:0016020">
    <property type="term" value="C:membrane"/>
    <property type="evidence" value="ECO:0007669"/>
    <property type="project" value="TreeGrafter"/>
</dbReference>
<dbReference type="PROSITE" id="PS50005">
    <property type="entry name" value="TPR"/>
    <property type="match status" value="2"/>
</dbReference>
<comment type="similarity">
    <text evidence="1">Belongs to the SGT family.</text>
</comment>
<feature type="domain" description="SGTA homodimerisation" evidence="6">
    <location>
        <begin position="7"/>
        <end position="67"/>
    </location>
</feature>
<dbReference type="InterPro" id="IPR019734">
    <property type="entry name" value="TPR_rpt"/>
</dbReference>
<evidence type="ECO:0000259" key="6">
    <source>
        <dbReference type="Pfam" id="PF16546"/>
    </source>
</evidence>